<dbReference type="AlphaFoldDB" id="A0A4S3M3W0"/>
<organism evidence="2 3">
    <name type="scientific">Robertkochia marina</name>
    <dbReference type="NCBI Taxonomy" id="1227945"/>
    <lineage>
        <taxon>Bacteria</taxon>
        <taxon>Pseudomonadati</taxon>
        <taxon>Bacteroidota</taxon>
        <taxon>Flavobacteriia</taxon>
        <taxon>Flavobacteriales</taxon>
        <taxon>Flavobacteriaceae</taxon>
        <taxon>Robertkochia</taxon>
    </lineage>
</organism>
<comment type="caution">
    <text evidence="2">The sequence shown here is derived from an EMBL/GenBank/DDBJ whole genome shotgun (WGS) entry which is preliminary data.</text>
</comment>
<name>A0A4S3M3W0_9FLAO</name>
<proteinExistence type="predicted"/>
<feature type="signal peptide" evidence="1">
    <location>
        <begin position="1"/>
        <end position="18"/>
    </location>
</feature>
<keyword evidence="3" id="KW-1185">Reference proteome</keyword>
<protein>
    <recommendedName>
        <fullName evidence="4">DUF3575 domain-containing protein</fullName>
    </recommendedName>
</protein>
<sequence length="173" mass="19688">MKRSVFLLLLIFQFGVSAWSQTQEELIFERPLNNLYLGFLGDLSLIAVNYERLFEINSRVLLAGQLGVGYNEEFQLCFFGPCQEPAEKFVTFPVRFSGLLGKKKHFLEVGVGGTLVYGSSPHPYYVYPLVGYRLQPLVKQKMVFRVFALYPFKSRQDQAIMPIPMGLSLGVAF</sequence>
<keyword evidence="1" id="KW-0732">Signal</keyword>
<dbReference type="EMBL" id="SSMC01000001">
    <property type="protein sequence ID" value="THD69872.1"/>
    <property type="molecule type" value="Genomic_DNA"/>
</dbReference>
<evidence type="ECO:0000256" key="1">
    <source>
        <dbReference type="SAM" id="SignalP"/>
    </source>
</evidence>
<feature type="chain" id="PRO_5020441569" description="DUF3575 domain-containing protein" evidence="1">
    <location>
        <begin position="19"/>
        <end position="173"/>
    </location>
</feature>
<accession>A0A4S3M3W0</accession>
<evidence type="ECO:0000313" key="3">
    <source>
        <dbReference type="Proteomes" id="UP000305939"/>
    </source>
</evidence>
<dbReference type="RefSeq" id="WP_136335363.1">
    <property type="nucleotide sequence ID" value="NZ_QXMP01000002.1"/>
</dbReference>
<dbReference type="Proteomes" id="UP000305939">
    <property type="component" value="Unassembled WGS sequence"/>
</dbReference>
<dbReference type="OrthoDB" id="966005at2"/>
<gene>
    <name evidence="2" type="ORF">E7Z59_05975</name>
</gene>
<evidence type="ECO:0008006" key="4">
    <source>
        <dbReference type="Google" id="ProtNLM"/>
    </source>
</evidence>
<evidence type="ECO:0000313" key="2">
    <source>
        <dbReference type="EMBL" id="THD69872.1"/>
    </source>
</evidence>
<reference evidence="2 3" key="1">
    <citation type="submission" date="2019-04" db="EMBL/GenBank/DDBJ databases">
        <title>Draft genome sequence of Robertkochia marina CC-AMO-30D.</title>
        <authorList>
            <person name="Hameed A."/>
            <person name="Lin S.-Y."/>
            <person name="Shahina M."/>
            <person name="Lai W.-A."/>
            <person name="Young C.-C."/>
        </authorList>
    </citation>
    <scope>NUCLEOTIDE SEQUENCE [LARGE SCALE GENOMIC DNA]</scope>
    <source>
        <strain evidence="2 3">CC-AMO-30D</strain>
    </source>
</reference>